<protein>
    <submittedName>
        <fullName evidence="2">Uncharacterized protein</fullName>
    </submittedName>
</protein>
<sequence length="63" mass="6601">MSASVEVSQKSLRTSGDVESLPNIPAHPAQAASFEISTGVLAGVSVGVAWELKETSYMMVADY</sequence>
<proteinExistence type="predicted"/>
<accession>A0A9P7R815</accession>
<evidence type="ECO:0000313" key="3">
    <source>
        <dbReference type="Proteomes" id="UP000699042"/>
    </source>
</evidence>
<keyword evidence="3" id="KW-1185">Reference proteome</keyword>
<comment type="caution">
    <text evidence="2">The sequence shown here is derived from an EMBL/GenBank/DDBJ whole genome shotgun (WGS) entry which is preliminary data.</text>
</comment>
<feature type="compositionally biased region" description="Polar residues" evidence="1">
    <location>
        <begin position="1"/>
        <end position="14"/>
    </location>
</feature>
<evidence type="ECO:0000313" key="2">
    <source>
        <dbReference type="EMBL" id="KAG7051856.1"/>
    </source>
</evidence>
<evidence type="ECO:0000256" key="1">
    <source>
        <dbReference type="SAM" id="MobiDB-lite"/>
    </source>
</evidence>
<feature type="region of interest" description="Disordered" evidence="1">
    <location>
        <begin position="1"/>
        <end position="23"/>
    </location>
</feature>
<name>A0A9P7R815_9PEZI</name>
<dbReference type="Proteomes" id="UP000699042">
    <property type="component" value="Unassembled WGS sequence"/>
</dbReference>
<reference evidence="2" key="1">
    <citation type="submission" date="2021-05" db="EMBL/GenBank/DDBJ databases">
        <title>Comparative genomics of three Colletotrichum scovillei strains and genetic complementation revealed genes involved fungal growth and virulence on chili pepper.</title>
        <authorList>
            <person name="Hsieh D.-K."/>
            <person name="Chuang S.-C."/>
            <person name="Chen C.-Y."/>
            <person name="Chao Y.-T."/>
            <person name="Lu M.-Y.J."/>
            <person name="Lee M.-H."/>
            <person name="Shih M.-C."/>
        </authorList>
    </citation>
    <scope>NUCLEOTIDE SEQUENCE</scope>
    <source>
        <strain evidence="2">Coll-153</strain>
    </source>
</reference>
<dbReference type="AlphaFoldDB" id="A0A9P7R815"/>
<organism evidence="2 3">
    <name type="scientific">Colletotrichum scovillei</name>
    <dbReference type="NCBI Taxonomy" id="1209932"/>
    <lineage>
        <taxon>Eukaryota</taxon>
        <taxon>Fungi</taxon>
        <taxon>Dikarya</taxon>
        <taxon>Ascomycota</taxon>
        <taxon>Pezizomycotina</taxon>
        <taxon>Sordariomycetes</taxon>
        <taxon>Hypocreomycetidae</taxon>
        <taxon>Glomerellales</taxon>
        <taxon>Glomerellaceae</taxon>
        <taxon>Colletotrichum</taxon>
        <taxon>Colletotrichum acutatum species complex</taxon>
    </lineage>
</organism>
<dbReference type="EMBL" id="JAESDN010000004">
    <property type="protein sequence ID" value="KAG7051856.1"/>
    <property type="molecule type" value="Genomic_DNA"/>
</dbReference>
<gene>
    <name evidence="2" type="ORF">JMJ77_002470</name>
</gene>